<organism evidence="3 4">
    <name type="scientific">Arthrobacter livingstonensis</name>
    <dbReference type="NCBI Taxonomy" id="670078"/>
    <lineage>
        <taxon>Bacteria</taxon>
        <taxon>Bacillati</taxon>
        <taxon>Actinomycetota</taxon>
        <taxon>Actinomycetes</taxon>
        <taxon>Micrococcales</taxon>
        <taxon>Micrococcaceae</taxon>
        <taxon>Arthrobacter</taxon>
    </lineage>
</organism>
<evidence type="ECO:0000259" key="2">
    <source>
        <dbReference type="PROSITE" id="PS50263"/>
    </source>
</evidence>
<dbReference type="RefSeq" id="WP_110500221.1">
    <property type="nucleotide sequence ID" value="NZ_QJVD01000005.1"/>
</dbReference>
<dbReference type="Proteomes" id="UP000247832">
    <property type="component" value="Unassembled WGS sequence"/>
</dbReference>
<dbReference type="Gene3D" id="3.60.110.10">
    <property type="entry name" value="Carbon-nitrogen hydrolase"/>
    <property type="match status" value="1"/>
</dbReference>
<keyword evidence="4" id="KW-1185">Reference proteome</keyword>
<feature type="domain" description="CN hydrolase" evidence="2">
    <location>
        <begin position="1"/>
        <end position="238"/>
    </location>
</feature>
<sequence length="266" mass="27979">MLLALLQANAAPLDVAANLDTIRHAARDAAAAGADVLLTPELFPLGYDPLRIHAEFDPALLPEIRTELAETARSHGIGLVYSLPMHDGGTGLNISATLLDGAGAELLSYGKVHLFGVHERTAFTGATRPPGVVHFKGLNVSLVICYDVEFPETVRAAAVRGADVVLVPTALAHGFAEVPQVIVRARALENHVAIGYANHCGTESGVDFGGGSVIAGPGGTLLATAGPGAELLYAQLDADAIRGSRRDVPYLAERRPELYRDWDRQA</sequence>
<evidence type="ECO:0000313" key="3">
    <source>
        <dbReference type="EMBL" id="PYI68480.1"/>
    </source>
</evidence>
<reference evidence="3 4" key="1">
    <citation type="submission" date="2018-05" db="EMBL/GenBank/DDBJ databases">
        <title>Genetic diversity of glacier-inhabiting Cryobacterium bacteria in China and description of Cryobacterium mengkeensis sp. nov. and Arthrobacter glacialis sp. nov.</title>
        <authorList>
            <person name="Liu Q."/>
            <person name="Xin Y.-H."/>
        </authorList>
    </citation>
    <scope>NUCLEOTIDE SEQUENCE [LARGE SCALE GENOMIC DNA]</scope>
    <source>
        <strain evidence="3 4">LI2</strain>
    </source>
</reference>
<protein>
    <submittedName>
        <fullName evidence="3">Nitrilase</fullName>
    </submittedName>
</protein>
<dbReference type="SUPFAM" id="SSF56317">
    <property type="entry name" value="Carbon-nitrogen hydrolase"/>
    <property type="match status" value="1"/>
</dbReference>
<dbReference type="InterPro" id="IPR036526">
    <property type="entry name" value="C-N_Hydrolase_sf"/>
</dbReference>
<dbReference type="EMBL" id="QJVD01000005">
    <property type="protein sequence ID" value="PYI68480.1"/>
    <property type="molecule type" value="Genomic_DNA"/>
</dbReference>
<proteinExistence type="predicted"/>
<dbReference type="InterPro" id="IPR050345">
    <property type="entry name" value="Aliph_Amidase/BUP"/>
</dbReference>
<dbReference type="PANTHER" id="PTHR43674:SF2">
    <property type="entry name" value="BETA-UREIDOPROPIONASE"/>
    <property type="match status" value="1"/>
</dbReference>
<name>A0A2V5LLS3_9MICC</name>
<dbReference type="GO" id="GO:0016811">
    <property type="term" value="F:hydrolase activity, acting on carbon-nitrogen (but not peptide) bonds, in linear amides"/>
    <property type="evidence" value="ECO:0007669"/>
    <property type="project" value="TreeGrafter"/>
</dbReference>
<evidence type="ECO:0000256" key="1">
    <source>
        <dbReference type="ARBA" id="ARBA00022801"/>
    </source>
</evidence>
<dbReference type="AlphaFoldDB" id="A0A2V5LLS3"/>
<accession>A0A2V5LLS3</accession>
<dbReference type="OrthoDB" id="9811121at2"/>
<gene>
    <name evidence="3" type="ORF">CVV68_06670</name>
</gene>
<dbReference type="InterPro" id="IPR003010">
    <property type="entry name" value="C-N_Hydrolase"/>
</dbReference>
<dbReference type="PANTHER" id="PTHR43674">
    <property type="entry name" value="NITRILASE C965.09-RELATED"/>
    <property type="match status" value="1"/>
</dbReference>
<comment type="caution">
    <text evidence="3">The sequence shown here is derived from an EMBL/GenBank/DDBJ whole genome shotgun (WGS) entry which is preliminary data.</text>
</comment>
<evidence type="ECO:0000313" key="4">
    <source>
        <dbReference type="Proteomes" id="UP000247832"/>
    </source>
</evidence>
<dbReference type="Pfam" id="PF00795">
    <property type="entry name" value="CN_hydrolase"/>
    <property type="match status" value="1"/>
</dbReference>
<keyword evidence="1" id="KW-0378">Hydrolase</keyword>
<dbReference type="PROSITE" id="PS50263">
    <property type="entry name" value="CN_HYDROLASE"/>
    <property type="match status" value="1"/>
</dbReference>